<organism evidence="1 2">
    <name type="scientific">Macleaya cordata</name>
    <name type="common">Five-seeded plume-poppy</name>
    <name type="synonym">Bocconia cordata</name>
    <dbReference type="NCBI Taxonomy" id="56857"/>
    <lineage>
        <taxon>Eukaryota</taxon>
        <taxon>Viridiplantae</taxon>
        <taxon>Streptophyta</taxon>
        <taxon>Embryophyta</taxon>
        <taxon>Tracheophyta</taxon>
        <taxon>Spermatophyta</taxon>
        <taxon>Magnoliopsida</taxon>
        <taxon>Ranunculales</taxon>
        <taxon>Papaveraceae</taxon>
        <taxon>Papaveroideae</taxon>
        <taxon>Macleaya</taxon>
    </lineage>
</organism>
<dbReference type="PANTHER" id="PTHR34954">
    <property type="entry name" value="EXPRESSED PROTEIN"/>
    <property type="match status" value="1"/>
</dbReference>
<evidence type="ECO:0000313" key="1">
    <source>
        <dbReference type="EMBL" id="OVA16640.1"/>
    </source>
</evidence>
<dbReference type="OrthoDB" id="512148at2759"/>
<comment type="caution">
    <text evidence="1">The sequence shown here is derived from an EMBL/GenBank/DDBJ whole genome shotgun (WGS) entry which is preliminary data.</text>
</comment>
<dbReference type="AlphaFoldDB" id="A0A200R1U4"/>
<dbReference type="GO" id="GO:0070300">
    <property type="term" value="F:phosphatidic acid binding"/>
    <property type="evidence" value="ECO:0007669"/>
    <property type="project" value="InterPro"/>
</dbReference>
<dbReference type="STRING" id="56857.A0A200R1U4"/>
<evidence type="ECO:0008006" key="3">
    <source>
        <dbReference type="Google" id="ProtNLM"/>
    </source>
</evidence>
<sequence>MKKLRWAMDGGFWDLDMSTPVTVDGLARPVPGDTIPLGLSRGTKLSRPKQIDFMQRFMAMPFVPSYAGDPARGGNGFMLQRVATFPVNENWFATMLGQFNIQKLVSSVKESGLRQPSESSWFKNIGKHLCDKSLYALGFCSEFLIGPDDTLLVSSDLYGDKKSQRNKAVFHHKASEFYFFKFFPQHNLTVEAVWPGLFVNKLGTYWDVPFLMEIDLASIASDSGSSCHVCVHHNIGATKQFDGDQIGQIPRALLPGFCVKTALSVKKNIDIWRSKAGKLKMVQPFDVFLSNPHVSASGCIGTVVTASFGDNSVRSQVEDESQKFGGFRLSGSDSKSSLLADLFATVSCTAQHGNFQRLVFDLTRLHARLDFPSGSKFLTGAAHVARDLYNSKPLDLQVVQAICPDITVSLQQQIFGEFSFRVDSRVALDLKSRERYGAHVDETVFAVEYALKVLGSAKAVAWYSTKHREAMVELRFFET</sequence>
<proteinExistence type="predicted"/>
<dbReference type="GO" id="GO:0034196">
    <property type="term" value="P:acylglycerol transport"/>
    <property type="evidence" value="ECO:0007669"/>
    <property type="project" value="InterPro"/>
</dbReference>
<dbReference type="EMBL" id="MVGT01000481">
    <property type="protein sequence ID" value="OVA16640.1"/>
    <property type="molecule type" value="Genomic_DNA"/>
</dbReference>
<dbReference type="InterPro" id="IPR044160">
    <property type="entry name" value="TGD4-like"/>
</dbReference>
<keyword evidence="2" id="KW-1185">Reference proteome</keyword>
<protein>
    <recommendedName>
        <fullName evidence="3">Protein TRIGALACTOSYLDIACYLGLYCEROL 4, chloroplastic</fullName>
    </recommendedName>
</protein>
<dbReference type="Proteomes" id="UP000195402">
    <property type="component" value="Unassembled WGS sequence"/>
</dbReference>
<reference evidence="1 2" key="1">
    <citation type="journal article" date="2017" name="Mol. Plant">
        <title>The Genome of Medicinal Plant Macleaya cordata Provides New Insights into Benzylisoquinoline Alkaloids Metabolism.</title>
        <authorList>
            <person name="Liu X."/>
            <person name="Liu Y."/>
            <person name="Huang P."/>
            <person name="Ma Y."/>
            <person name="Qing Z."/>
            <person name="Tang Q."/>
            <person name="Cao H."/>
            <person name="Cheng P."/>
            <person name="Zheng Y."/>
            <person name="Yuan Z."/>
            <person name="Zhou Y."/>
            <person name="Liu J."/>
            <person name="Tang Z."/>
            <person name="Zhuo Y."/>
            <person name="Zhang Y."/>
            <person name="Yu L."/>
            <person name="Huang J."/>
            <person name="Yang P."/>
            <person name="Peng Q."/>
            <person name="Zhang J."/>
            <person name="Jiang W."/>
            <person name="Zhang Z."/>
            <person name="Lin K."/>
            <person name="Ro D.K."/>
            <person name="Chen X."/>
            <person name="Xiong X."/>
            <person name="Shang Y."/>
            <person name="Huang S."/>
            <person name="Zeng J."/>
        </authorList>
    </citation>
    <scope>NUCLEOTIDE SEQUENCE [LARGE SCALE GENOMIC DNA]</scope>
    <source>
        <strain evidence="2">cv. BLH2017</strain>
        <tissue evidence="1">Root</tissue>
    </source>
</reference>
<dbReference type="GO" id="GO:1990052">
    <property type="term" value="P:ER to chloroplast lipid transport"/>
    <property type="evidence" value="ECO:0007669"/>
    <property type="project" value="InterPro"/>
</dbReference>
<gene>
    <name evidence="1" type="ORF">BVC80_1543g74</name>
</gene>
<dbReference type="FunCoup" id="A0A200R1U4">
    <property type="interactions" value="1657"/>
</dbReference>
<accession>A0A200R1U4</accession>
<dbReference type="InParanoid" id="A0A200R1U4"/>
<dbReference type="OMA" id="MDGGGFW"/>
<dbReference type="PANTHER" id="PTHR34954:SF4">
    <property type="entry name" value="PROTEIN TRIGALACTOSYLDIACYLGLYCEROL 4, CHLOROPLASTIC"/>
    <property type="match status" value="1"/>
</dbReference>
<evidence type="ECO:0000313" key="2">
    <source>
        <dbReference type="Proteomes" id="UP000195402"/>
    </source>
</evidence>
<name>A0A200R1U4_MACCD</name>
<dbReference type="GO" id="GO:0009941">
    <property type="term" value="C:chloroplast envelope"/>
    <property type="evidence" value="ECO:0007669"/>
    <property type="project" value="TreeGrafter"/>
</dbReference>